<dbReference type="EMBL" id="MN739633">
    <property type="protein sequence ID" value="QHT17337.1"/>
    <property type="molecule type" value="Genomic_DNA"/>
</dbReference>
<feature type="region of interest" description="Disordered" evidence="1">
    <location>
        <begin position="999"/>
        <end position="1056"/>
    </location>
</feature>
<evidence type="ECO:0000256" key="1">
    <source>
        <dbReference type="SAM" id="MobiDB-lite"/>
    </source>
</evidence>
<protein>
    <submittedName>
        <fullName evidence="2">Uncharacterized protein</fullName>
    </submittedName>
</protein>
<feature type="compositionally biased region" description="Basic residues" evidence="1">
    <location>
        <begin position="1034"/>
        <end position="1056"/>
    </location>
</feature>
<feature type="compositionally biased region" description="Polar residues" evidence="1">
    <location>
        <begin position="1019"/>
        <end position="1028"/>
    </location>
</feature>
<reference evidence="2" key="1">
    <citation type="journal article" date="2020" name="Nature">
        <title>Giant virus diversity and host interactions through global metagenomics.</title>
        <authorList>
            <person name="Schulz F."/>
            <person name="Roux S."/>
            <person name="Paez-Espino D."/>
            <person name="Jungbluth S."/>
            <person name="Walsh D.A."/>
            <person name="Denef V.J."/>
            <person name="McMahon K.D."/>
            <person name="Konstantinidis K.T."/>
            <person name="Eloe-Fadrosh E.A."/>
            <person name="Kyrpides N.C."/>
            <person name="Woyke T."/>
        </authorList>
    </citation>
    <scope>NUCLEOTIDE SEQUENCE</scope>
    <source>
        <strain evidence="2">GVMAG-M-3300023174-24</strain>
    </source>
</reference>
<organism evidence="2">
    <name type="scientific">viral metagenome</name>
    <dbReference type="NCBI Taxonomy" id="1070528"/>
    <lineage>
        <taxon>unclassified sequences</taxon>
        <taxon>metagenomes</taxon>
        <taxon>organismal metagenomes</taxon>
    </lineage>
</organism>
<dbReference type="AlphaFoldDB" id="A0A6C0DL97"/>
<sequence length="1056" mass="119192">MSSRKSTKKKNVDDQYKTGATTKRSKTPENILENPTIYSIPLPAGGGTTGSNIMGQEAPAYRSISVKNLDLYPNAQINEVENYLKNPYSFDCPKTDGTPQKRLLYLAKACIEIINNKIYTYKAFSKDENTSNEQLIRFMEGQKEDETAERNWWSGESPNKGYLNNLINKVLIKPQNLDDPTYESIIISLQLIILGKSYSDISQMGQLINYIRQLITTGGTSMGSIFNIINNDAKVAFISSDKICAGVSSLIIDYLPFPFETLCTRKSSQGHKNVQNIIVQKGVIATLSVLLGLIETSTDLNEIKSIFTDDNMIGQLLTSYKKYLTTLKGVTTIDMEYNNLYDLRKKIEKDETPFLVYNSNQKLINLSMFIDEIKNVISTEENLSKLLECRNTLFGKKINHTSPRWTYYVANDVFRLLEPQNKTNFDELKSKISYYEFLCATIDGTYGHDFHGLNCVQSIGEYFWNIDGFPDELKIDNGLKNEDEAIKRCLKYSNCVTIDQHEDELVYNFNNEKNFLISDTNLGNPKNWHFFDSLFSVKPLILAVDFTKGIQTELVGKASAAISMKQQTEAEKSKELINPLNPNELQDEVLSMFEQSGIGKELNGACTIFDGAAPYGLFPLYITDDTGKIETYTSEIVIQSSNANFQLQISTKSNSTKGILQKIYINSIIKSRESPTQQIFDILKSEHFNIRDEYDTFIKKVENLDKGKKFIELYAKLLNSRIHNGKLKLGKKELFSFIKGCKIFIATIKKRGASAPILNNIDELTNNIISSATADILKNVFNQILANIIYILYYSQETEDDENILLDLFEYGVDFEYVEGEAIYGTKKEATDKSIDTSGLASEPDILELFHNVKRSQLLKPRHYLQGKVPLLSTGFSPLPSEQGIKTAVTVQSKAYGKGQPDMRGWMSGFGVGTAESLQNNTNASITSDLNTPLTNRIISEIRTRPANLASVEMIRPVSSNATTTTEAIKGFDSFFHNTPGNTQDVIETQIDTLMNEDEEKETQINTPMDEDEEKEPQTNKPQSQQKGLFSGGKKSKRRTKNKKNKNQNKKTKRVF</sequence>
<feature type="region of interest" description="Disordered" evidence="1">
    <location>
        <begin position="1"/>
        <end position="38"/>
    </location>
</feature>
<name>A0A6C0DL97_9ZZZZ</name>
<proteinExistence type="predicted"/>
<evidence type="ECO:0000313" key="2">
    <source>
        <dbReference type="EMBL" id="QHT17337.1"/>
    </source>
</evidence>
<accession>A0A6C0DL97</accession>